<dbReference type="Gene3D" id="1.10.1740.10">
    <property type="match status" value="1"/>
</dbReference>
<protein>
    <submittedName>
        <fullName evidence="3">ECF RNA polymerase sigma factor SigE (ECF sigma factor SigE) (Alternative RNA polymerase sigma factor SigE) (RNA polymerase sigma-E factor) (Sigma-E factor)</fullName>
    </submittedName>
</protein>
<dbReference type="SUPFAM" id="SSF88946">
    <property type="entry name" value="Sigma2 domain of RNA polymerase sigma factors"/>
    <property type="match status" value="1"/>
</dbReference>
<dbReference type="Pfam" id="PF01261">
    <property type="entry name" value="AP_endonuc_2"/>
    <property type="match status" value="1"/>
</dbReference>
<dbReference type="InterPro" id="IPR013325">
    <property type="entry name" value="RNA_pol_sigma_r2"/>
</dbReference>
<dbReference type="EMBL" id="CAXAMM010019749">
    <property type="protein sequence ID" value="CAK9046385.1"/>
    <property type="molecule type" value="Genomic_DNA"/>
</dbReference>
<gene>
    <name evidence="3" type="ORF">SCF082_LOCUS26115</name>
</gene>
<dbReference type="Pfam" id="PF04542">
    <property type="entry name" value="Sigma70_r2"/>
    <property type="match status" value="1"/>
</dbReference>
<dbReference type="SUPFAM" id="SSF51658">
    <property type="entry name" value="Xylose isomerase-like"/>
    <property type="match status" value="1"/>
</dbReference>
<dbReference type="PANTHER" id="PTHR12110">
    <property type="entry name" value="HYDROXYPYRUVATE ISOMERASE"/>
    <property type="match status" value="1"/>
</dbReference>
<dbReference type="Gene3D" id="3.20.20.150">
    <property type="entry name" value="Divalent-metal-dependent TIM barrel enzymes"/>
    <property type="match status" value="1"/>
</dbReference>
<feature type="non-terminal residue" evidence="3">
    <location>
        <position position="382"/>
    </location>
</feature>
<feature type="domain" description="Xylose isomerase-like TIM barrel" evidence="1">
    <location>
        <begin position="60"/>
        <end position="256"/>
    </location>
</feature>
<feature type="domain" description="RNA polymerase sigma-70 region 2" evidence="2">
    <location>
        <begin position="303"/>
        <end position="369"/>
    </location>
</feature>
<organism evidence="3 4">
    <name type="scientific">Durusdinium trenchii</name>
    <dbReference type="NCBI Taxonomy" id="1381693"/>
    <lineage>
        <taxon>Eukaryota</taxon>
        <taxon>Sar</taxon>
        <taxon>Alveolata</taxon>
        <taxon>Dinophyceae</taxon>
        <taxon>Suessiales</taxon>
        <taxon>Symbiodiniaceae</taxon>
        <taxon>Durusdinium</taxon>
    </lineage>
</organism>
<dbReference type="PANTHER" id="PTHR12110:SF41">
    <property type="entry name" value="INOSOSE DEHYDRATASE"/>
    <property type="match status" value="1"/>
</dbReference>
<dbReference type="InterPro" id="IPR007627">
    <property type="entry name" value="RNA_pol_sigma70_r2"/>
</dbReference>
<evidence type="ECO:0000259" key="1">
    <source>
        <dbReference type="Pfam" id="PF01261"/>
    </source>
</evidence>
<proteinExistence type="predicted"/>
<comment type="caution">
    <text evidence="3">The sequence shown here is derived from an EMBL/GenBank/DDBJ whole genome shotgun (WGS) entry which is preliminary data.</text>
</comment>
<reference evidence="3 4" key="1">
    <citation type="submission" date="2024-02" db="EMBL/GenBank/DDBJ databases">
        <authorList>
            <person name="Chen Y."/>
            <person name="Shah S."/>
            <person name="Dougan E. K."/>
            <person name="Thang M."/>
            <person name="Chan C."/>
        </authorList>
    </citation>
    <scope>NUCLEOTIDE SEQUENCE [LARGE SCALE GENOMIC DNA]</scope>
</reference>
<dbReference type="InterPro" id="IPR050312">
    <property type="entry name" value="IolE/XylAMocC-like"/>
</dbReference>
<dbReference type="Proteomes" id="UP001642464">
    <property type="component" value="Unassembled WGS sequence"/>
</dbReference>
<dbReference type="InterPro" id="IPR013022">
    <property type="entry name" value="Xyl_isomerase-like_TIM-brl"/>
</dbReference>
<dbReference type="InterPro" id="IPR036237">
    <property type="entry name" value="Xyl_isomerase-like_sf"/>
</dbReference>
<keyword evidence="4" id="KW-1185">Reference proteome</keyword>
<sequence>MDGIGEGFLSCFPNSYGPFGPLAALDHLPTVGVPFIEMPIKNAGIPSFFKETPLLTNASSLDDAKSVRERVVAAGMKLSSANITSGNPLDADGLQRTLDKLPLAAALGVPFVVAGAGELQSSDDWPTLIDHLRRIGDAAQELNIVYCCETHPGVCVSAARMLETIERVDHPHIRLNFDTGNILYYNDGVNVVDELRAVLPFVEHVHLKDSNGVAGDWHFPALGAGGAVNFTEVLKVLVDAAYNGPVSLEIEGIEGEPELSLSDYQERIAASVRHLTVCAEAAGSESQRVRMDTGPATSTVRALVEEHYEFLYRFAYRLTGSAADAEDLTQQTFLTACRKWQQIEDLGAAKGWLATTLRRLWTKSLARNGETEFSRFEWIPDP</sequence>
<evidence type="ECO:0000259" key="2">
    <source>
        <dbReference type="Pfam" id="PF04542"/>
    </source>
</evidence>
<evidence type="ECO:0000313" key="4">
    <source>
        <dbReference type="Proteomes" id="UP001642464"/>
    </source>
</evidence>
<evidence type="ECO:0000313" key="3">
    <source>
        <dbReference type="EMBL" id="CAK9046385.1"/>
    </source>
</evidence>
<name>A0ABP0M864_9DINO</name>
<accession>A0ABP0M864</accession>